<sequence>MTDLSRIVTETLDGWKNGIDRGRPADVATQFTEDALFQGALPDYSIGRKGVEEYYARPHAAGLRVDYVIREIRPLADGVVSAYVDPTFSRPDGSVLRYHLTVILKRIDEHWLISHYQVSPIA</sequence>
<dbReference type="InterPro" id="IPR032710">
    <property type="entry name" value="NTF2-like_dom_sf"/>
</dbReference>
<name>A0ABW4AR20_9ACTN</name>
<feature type="domain" description="DUF4440" evidence="1">
    <location>
        <begin position="15"/>
        <end position="113"/>
    </location>
</feature>
<dbReference type="InterPro" id="IPR027843">
    <property type="entry name" value="DUF4440"/>
</dbReference>
<comment type="caution">
    <text evidence="2">The sequence shown here is derived from an EMBL/GenBank/DDBJ whole genome shotgun (WGS) entry which is preliminary data.</text>
</comment>
<dbReference type="Pfam" id="PF14534">
    <property type="entry name" value="DUF4440"/>
    <property type="match status" value="1"/>
</dbReference>
<dbReference type="EMBL" id="JBHTMK010000055">
    <property type="protein sequence ID" value="MFD1372418.1"/>
    <property type="molecule type" value="Genomic_DNA"/>
</dbReference>
<evidence type="ECO:0000313" key="3">
    <source>
        <dbReference type="Proteomes" id="UP001597183"/>
    </source>
</evidence>
<dbReference type="Gene3D" id="3.10.450.50">
    <property type="match status" value="1"/>
</dbReference>
<dbReference type="Proteomes" id="UP001597183">
    <property type="component" value="Unassembled WGS sequence"/>
</dbReference>
<dbReference type="SUPFAM" id="SSF54427">
    <property type="entry name" value="NTF2-like"/>
    <property type="match status" value="1"/>
</dbReference>
<keyword evidence="3" id="KW-1185">Reference proteome</keyword>
<accession>A0ABW4AR20</accession>
<organism evidence="2 3">
    <name type="scientific">Actinoplanes sichuanensis</name>
    <dbReference type="NCBI Taxonomy" id="512349"/>
    <lineage>
        <taxon>Bacteria</taxon>
        <taxon>Bacillati</taxon>
        <taxon>Actinomycetota</taxon>
        <taxon>Actinomycetes</taxon>
        <taxon>Micromonosporales</taxon>
        <taxon>Micromonosporaceae</taxon>
        <taxon>Actinoplanes</taxon>
    </lineage>
</organism>
<evidence type="ECO:0000259" key="1">
    <source>
        <dbReference type="Pfam" id="PF14534"/>
    </source>
</evidence>
<dbReference type="RefSeq" id="WP_317796151.1">
    <property type="nucleotide sequence ID" value="NZ_AP028461.1"/>
</dbReference>
<gene>
    <name evidence="2" type="ORF">ACFQ5G_44440</name>
</gene>
<protein>
    <submittedName>
        <fullName evidence="2">YybH family protein</fullName>
    </submittedName>
</protein>
<reference evidence="3" key="1">
    <citation type="journal article" date="2019" name="Int. J. Syst. Evol. Microbiol.">
        <title>The Global Catalogue of Microorganisms (GCM) 10K type strain sequencing project: providing services to taxonomists for standard genome sequencing and annotation.</title>
        <authorList>
            <consortium name="The Broad Institute Genomics Platform"/>
            <consortium name="The Broad Institute Genome Sequencing Center for Infectious Disease"/>
            <person name="Wu L."/>
            <person name="Ma J."/>
        </authorList>
    </citation>
    <scope>NUCLEOTIDE SEQUENCE [LARGE SCALE GENOMIC DNA]</scope>
    <source>
        <strain evidence="3">CCM 7526</strain>
    </source>
</reference>
<evidence type="ECO:0000313" key="2">
    <source>
        <dbReference type="EMBL" id="MFD1372418.1"/>
    </source>
</evidence>
<proteinExistence type="predicted"/>